<accession>A0A1M5ZNH4</accession>
<organism evidence="3 4">
    <name type="scientific">Desulfosporosinus lacus DSM 15449</name>
    <dbReference type="NCBI Taxonomy" id="1121420"/>
    <lineage>
        <taxon>Bacteria</taxon>
        <taxon>Bacillati</taxon>
        <taxon>Bacillota</taxon>
        <taxon>Clostridia</taxon>
        <taxon>Eubacteriales</taxon>
        <taxon>Desulfitobacteriaceae</taxon>
        <taxon>Desulfosporosinus</taxon>
    </lineage>
</organism>
<dbReference type="OrthoDB" id="9804574at2"/>
<feature type="domain" description="SAF" evidence="2">
    <location>
        <begin position="11"/>
        <end position="86"/>
    </location>
</feature>
<evidence type="ECO:0000313" key="4">
    <source>
        <dbReference type="Proteomes" id="UP000183954"/>
    </source>
</evidence>
<dbReference type="Pfam" id="PF08666">
    <property type="entry name" value="SAF"/>
    <property type="match status" value="1"/>
</dbReference>
<protein>
    <submittedName>
        <fullName evidence="3">Altronate dehydratase small subunit</fullName>
    </submittedName>
</protein>
<dbReference type="InterPro" id="IPR044144">
    <property type="entry name" value="SAF_UxaA/GarD"/>
</dbReference>
<keyword evidence="1" id="KW-0456">Lyase</keyword>
<sequence length="93" mass="10326">MLTALCIHPRDNVAVVLREVRKGEDVLVNLNTGAVHLTAQNDIPFGHKIAVTTLPVSKPIIKYGEEIGNAKTLIQPGEWVHLENVYCERGRED</sequence>
<proteinExistence type="predicted"/>
<dbReference type="STRING" id="1121420.SAMN02746098_03458"/>
<dbReference type="GO" id="GO:0019698">
    <property type="term" value="P:D-galacturonate catabolic process"/>
    <property type="evidence" value="ECO:0007669"/>
    <property type="project" value="TreeGrafter"/>
</dbReference>
<dbReference type="Gene3D" id="2.30.130.110">
    <property type="match status" value="1"/>
</dbReference>
<dbReference type="RefSeq" id="WP_073030956.1">
    <property type="nucleotide sequence ID" value="NZ_FQXJ01000013.1"/>
</dbReference>
<gene>
    <name evidence="3" type="ORF">SAMN02746098_03458</name>
</gene>
<dbReference type="PANTHER" id="PTHR30536:SF5">
    <property type="entry name" value="ALTRONATE DEHYDRATASE"/>
    <property type="match status" value="1"/>
</dbReference>
<dbReference type="Proteomes" id="UP000183954">
    <property type="component" value="Unassembled WGS sequence"/>
</dbReference>
<dbReference type="InterPro" id="IPR052172">
    <property type="entry name" value="UxaA_altronate/galactarate_dh"/>
</dbReference>
<name>A0A1M5ZNH4_9FIRM</name>
<dbReference type="CDD" id="cd11613">
    <property type="entry name" value="SAF_AH_GD"/>
    <property type="match status" value="1"/>
</dbReference>
<evidence type="ECO:0000313" key="3">
    <source>
        <dbReference type="EMBL" id="SHI25669.1"/>
    </source>
</evidence>
<keyword evidence="4" id="KW-1185">Reference proteome</keyword>
<evidence type="ECO:0000259" key="2">
    <source>
        <dbReference type="SMART" id="SM00858"/>
    </source>
</evidence>
<reference evidence="4" key="1">
    <citation type="submission" date="2016-11" db="EMBL/GenBank/DDBJ databases">
        <authorList>
            <person name="Varghese N."/>
            <person name="Submissions S."/>
        </authorList>
    </citation>
    <scope>NUCLEOTIDE SEQUENCE [LARGE SCALE GENOMIC DNA]</scope>
    <source>
        <strain evidence="4">DSM 15449</strain>
    </source>
</reference>
<evidence type="ECO:0000256" key="1">
    <source>
        <dbReference type="ARBA" id="ARBA00023239"/>
    </source>
</evidence>
<dbReference type="InterPro" id="IPR013974">
    <property type="entry name" value="SAF"/>
</dbReference>
<dbReference type="PANTHER" id="PTHR30536">
    <property type="entry name" value="ALTRONATE/GALACTARATE DEHYDRATASE"/>
    <property type="match status" value="1"/>
</dbReference>
<dbReference type="GO" id="GO:0016829">
    <property type="term" value="F:lyase activity"/>
    <property type="evidence" value="ECO:0007669"/>
    <property type="project" value="UniProtKB-KW"/>
</dbReference>
<dbReference type="SMART" id="SM00858">
    <property type="entry name" value="SAF"/>
    <property type="match status" value="1"/>
</dbReference>
<dbReference type="AlphaFoldDB" id="A0A1M5ZNH4"/>
<dbReference type="EMBL" id="FQXJ01000013">
    <property type="protein sequence ID" value="SHI25669.1"/>
    <property type="molecule type" value="Genomic_DNA"/>
</dbReference>